<gene>
    <name evidence="2" type="ORF">SAMN05421874_101423</name>
</gene>
<evidence type="ECO:0000313" key="3">
    <source>
        <dbReference type="Proteomes" id="UP000198683"/>
    </source>
</evidence>
<accession>A0A1G8SRM7</accession>
<protein>
    <submittedName>
        <fullName evidence="2">Uncharacterized protein</fullName>
    </submittedName>
</protein>
<feature type="region of interest" description="Disordered" evidence="1">
    <location>
        <begin position="213"/>
        <end position="240"/>
    </location>
</feature>
<evidence type="ECO:0000256" key="1">
    <source>
        <dbReference type="SAM" id="MobiDB-lite"/>
    </source>
</evidence>
<dbReference type="STRING" id="683260.SAMN05421874_101423"/>
<reference evidence="2 3" key="1">
    <citation type="submission" date="2016-10" db="EMBL/GenBank/DDBJ databases">
        <authorList>
            <person name="de Groot N.N."/>
        </authorList>
    </citation>
    <scope>NUCLEOTIDE SEQUENCE [LARGE SCALE GENOMIC DNA]</scope>
    <source>
        <strain evidence="2 3">CGMCC 4.5681</strain>
    </source>
</reference>
<dbReference type="AlphaFoldDB" id="A0A1G8SRM7"/>
<feature type="compositionally biased region" description="Low complexity" evidence="1">
    <location>
        <begin position="22"/>
        <end position="42"/>
    </location>
</feature>
<feature type="region of interest" description="Disordered" evidence="1">
    <location>
        <begin position="1"/>
        <end position="151"/>
    </location>
</feature>
<evidence type="ECO:0000313" key="2">
    <source>
        <dbReference type="EMBL" id="SDJ31793.1"/>
    </source>
</evidence>
<name>A0A1G8SRM7_9ACTN</name>
<organism evidence="2 3">
    <name type="scientific">Nonomuraea maritima</name>
    <dbReference type="NCBI Taxonomy" id="683260"/>
    <lineage>
        <taxon>Bacteria</taxon>
        <taxon>Bacillati</taxon>
        <taxon>Actinomycetota</taxon>
        <taxon>Actinomycetes</taxon>
        <taxon>Streptosporangiales</taxon>
        <taxon>Streptosporangiaceae</taxon>
        <taxon>Nonomuraea</taxon>
    </lineage>
</organism>
<dbReference type="Proteomes" id="UP000198683">
    <property type="component" value="Unassembled WGS sequence"/>
</dbReference>
<keyword evidence="3" id="KW-1185">Reference proteome</keyword>
<proteinExistence type="predicted"/>
<feature type="compositionally biased region" description="Low complexity" evidence="1">
    <location>
        <begin position="54"/>
        <end position="67"/>
    </location>
</feature>
<dbReference type="EMBL" id="FNFB01000001">
    <property type="protein sequence ID" value="SDJ31793.1"/>
    <property type="molecule type" value="Genomic_DNA"/>
</dbReference>
<sequence>MAEGQVSIGGVTHRSSRCSAGPRMSSCTTRSSSTPSARCTPPGNRNASACPTYGGCRPSAPARAPRSGRSRPDGPRPSYAAGRAPALVRGRMGSGPRARPRRRPARGRTGPGARRDGTPPRAVLRRAGRPRTGAGDRGPADGRRTAADHRSLAADRELEVWALLDATEELLERVPDEHAAPFTSTVRATGRTGPRGGVLPSRPGRHVVRWLQRRDSTPPSPRATTHWRSEGPGTAPPGHDVPECAVARNSSLTGHRPLVRRAGMRRGPRAGILRAFGNWFKPIGLIQFPASGHTIGLDL</sequence>
<feature type="compositionally biased region" description="Basic and acidic residues" evidence="1">
    <location>
        <begin position="138"/>
        <end position="151"/>
    </location>
</feature>